<evidence type="ECO:0000313" key="2">
    <source>
        <dbReference type="Proteomes" id="UP000813018"/>
    </source>
</evidence>
<proteinExistence type="predicted"/>
<dbReference type="RefSeq" id="WP_219875906.1">
    <property type="nucleotide sequence ID" value="NZ_JAHYXK010000002.1"/>
</dbReference>
<organism evidence="1 2">
    <name type="scientific">Pontibacter aydingkolensis</name>
    <dbReference type="NCBI Taxonomy" id="1911536"/>
    <lineage>
        <taxon>Bacteria</taxon>
        <taxon>Pseudomonadati</taxon>
        <taxon>Bacteroidota</taxon>
        <taxon>Cytophagia</taxon>
        <taxon>Cytophagales</taxon>
        <taxon>Hymenobacteraceae</taxon>
        <taxon>Pontibacter</taxon>
    </lineage>
</organism>
<comment type="caution">
    <text evidence="1">The sequence shown here is derived from an EMBL/GenBank/DDBJ whole genome shotgun (WGS) entry which is preliminary data.</text>
</comment>
<sequence length="66" mass="7937">MSDKDDSILVADDQFYRVEMHEKTSMIYVFWKCHLEGDILKEKFLMLLKLIDRFKPKRWLGNAKAT</sequence>
<dbReference type="EMBL" id="JAHYXK010000002">
    <property type="protein sequence ID" value="MBW7466014.1"/>
    <property type="molecule type" value="Genomic_DNA"/>
</dbReference>
<accession>A0ABS7CQ89</accession>
<gene>
    <name evidence="1" type="ORF">K0O23_02970</name>
</gene>
<name>A0ABS7CQ89_9BACT</name>
<protein>
    <submittedName>
        <fullName evidence="1">Uncharacterized protein</fullName>
    </submittedName>
</protein>
<keyword evidence="2" id="KW-1185">Reference proteome</keyword>
<dbReference type="Proteomes" id="UP000813018">
    <property type="component" value="Unassembled WGS sequence"/>
</dbReference>
<reference evidence="1 2" key="1">
    <citation type="journal article" date="2016" name="Int. J. Syst. Evol. Microbiol.">
        <title>Pontibacter aydingkolensis sp. nov., isolated from soil of a salt lake.</title>
        <authorList>
            <person name="Osman G."/>
            <person name="Zhang T."/>
            <person name="Lou K."/>
            <person name="Gao Y."/>
            <person name="Chang W."/>
            <person name="Lin Q."/>
            <person name="Yang H.M."/>
            <person name="Huo X.D."/>
            <person name="Wang N."/>
        </authorList>
    </citation>
    <scope>NUCLEOTIDE SEQUENCE [LARGE SCALE GENOMIC DNA]</scope>
    <source>
        <strain evidence="1 2">KACC 19255</strain>
    </source>
</reference>
<evidence type="ECO:0000313" key="1">
    <source>
        <dbReference type="EMBL" id="MBW7466014.1"/>
    </source>
</evidence>